<gene>
    <name evidence="1" type="ORF">A2942_02140</name>
</gene>
<evidence type="ECO:0000313" key="1">
    <source>
        <dbReference type="EMBL" id="OGZ13751.1"/>
    </source>
</evidence>
<dbReference type="STRING" id="1798665.A2942_02140"/>
<dbReference type="EMBL" id="MHLP01000004">
    <property type="protein sequence ID" value="OGZ13751.1"/>
    <property type="molecule type" value="Genomic_DNA"/>
</dbReference>
<dbReference type="Proteomes" id="UP000178534">
    <property type="component" value="Unassembled WGS sequence"/>
</dbReference>
<evidence type="ECO:0000313" key="2">
    <source>
        <dbReference type="Proteomes" id="UP000178534"/>
    </source>
</evidence>
<reference evidence="1 2" key="1">
    <citation type="journal article" date="2016" name="Nat. Commun.">
        <title>Thousands of microbial genomes shed light on interconnected biogeochemical processes in an aquifer system.</title>
        <authorList>
            <person name="Anantharaman K."/>
            <person name="Brown C.T."/>
            <person name="Hug L.A."/>
            <person name="Sharon I."/>
            <person name="Castelle C.J."/>
            <person name="Probst A.J."/>
            <person name="Thomas B.C."/>
            <person name="Singh A."/>
            <person name="Wilkins M.J."/>
            <person name="Karaoz U."/>
            <person name="Brodie E.L."/>
            <person name="Williams K.H."/>
            <person name="Hubbard S.S."/>
            <person name="Banfield J.F."/>
        </authorList>
    </citation>
    <scope>NUCLEOTIDE SEQUENCE [LARGE SCALE GENOMIC DNA]</scope>
</reference>
<accession>A0A1G2DLA3</accession>
<organism evidence="1 2">
    <name type="scientific">Candidatus Lloydbacteria bacterium RIFCSPLOWO2_01_FULL_50_20</name>
    <dbReference type="NCBI Taxonomy" id="1798665"/>
    <lineage>
        <taxon>Bacteria</taxon>
        <taxon>Candidatus Lloydiibacteriota</taxon>
    </lineage>
</organism>
<protein>
    <submittedName>
        <fullName evidence="1">Uncharacterized protein</fullName>
    </submittedName>
</protein>
<dbReference type="AlphaFoldDB" id="A0A1G2DLA3"/>
<sequence>MISPVVRTQESEEELDLLLEILKLKGMVKEWPALSFHASVYVYTGGPEGDYARIALYKNSEGVTEFQASRPIEGVSMNERDASEGGLSYMVNI</sequence>
<proteinExistence type="predicted"/>
<name>A0A1G2DLA3_9BACT</name>
<comment type="caution">
    <text evidence="1">The sequence shown here is derived from an EMBL/GenBank/DDBJ whole genome shotgun (WGS) entry which is preliminary data.</text>
</comment>